<organism evidence="7 8">
    <name type="scientific">Anaerovirgula multivorans</name>
    <dbReference type="NCBI Taxonomy" id="312168"/>
    <lineage>
        <taxon>Bacteria</taxon>
        <taxon>Bacillati</taxon>
        <taxon>Bacillota</taxon>
        <taxon>Clostridia</taxon>
        <taxon>Peptostreptococcales</taxon>
        <taxon>Natronincolaceae</taxon>
        <taxon>Anaerovirgula</taxon>
    </lineage>
</organism>
<dbReference type="RefSeq" id="WP_089283418.1">
    <property type="nucleotide sequence ID" value="NZ_FZOJ01000012.1"/>
</dbReference>
<evidence type="ECO:0000313" key="8">
    <source>
        <dbReference type="Proteomes" id="UP000198304"/>
    </source>
</evidence>
<evidence type="ECO:0000313" key="7">
    <source>
        <dbReference type="EMBL" id="SNS54188.1"/>
    </source>
</evidence>
<dbReference type="PRINTS" id="PR00173">
    <property type="entry name" value="EDTRNSPORT"/>
</dbReference>
<dbReference type="PANTHER" id="PTHR47089:SF1">
    <property type="entry name" value="GUANOSINE ABC TRANSPORTER PERMEASE PROTEIN NUPP"/>
    <property type="match status" value="1"/>
</dbReference>
<evidence type="ECO:0000256" key="6">
    <source>
        <dbReference type="SAM" id="Phobius"/>
    </source>
</evidence>
<dbReference type="OrthoDB" id="45037at2"/>
<evidence type="ECO:0000256" key="2">
    <source>
        <dbReference type="ARBA" id="ARBA00022475"/>
    </source>
</evidence>
<feature type="transmembrane region" description="Helical" evidence="6">
    <location>
        <begin position="141"/>
        <end position="159"/>
    </location>
</feature>
<feature type="transmembrane region" description="Helical" evidence="6">
    <location>
        <begin position="88"/>
        <end position="105"/>
    </location>
</feature>
<protein>
    <submittedName>
        <fullName evidence="7">Simple sugar transport system permease protein</fullName>
    </submittedName>
</protein>
<feature type="transmembrane region" description="Helical" evidence="6">
    <location>
        <begin position="265"/>
        <end position="283"/>
    </location>
</feature>
<dbReference type="AlphaFoldDB" id="A0A239FCH5"/>
<reference evidence="7 8" key="1">
    <citation type="submission" date="2017-06" db="EMBL/GenBank/DDBJ databases">
        <authorList>
            <person name="Kim H.J."/>
            <person name="Triplett B.A."/>
        </authorList>
    </citation>
    <scope>NUCLEOTIDE SEQUENCE [LARGE SCALE GENOMIC DNA]</scope>
    <source>
        <strain evidence="7 8">SCA</strain>
    </source>
</reference>
<dbReference type="CDD" id="cd06580">
    <property type="entry name" value="TM_PBP1_transp_TpRbsC_like"/>
    <property type="match status" value="1"/>
</dbReference>
<feature type="transmembrane region" description="Helical" evidence="6">
    <location>
        <begin position="12"/>
        <end position="34"/>
    </location>
</feature>
<feature type="transmembrane region" description="Helical" evidence="6">
    <location>
        <begin position="191"/>
        <end position="210"/>
    </location>
</feature>
<keyword evidence="7" id="KW-0813">Transport</keyword>
<keyword evidence="2" id="KW-1003">Cell membrane</keyword>
<feature type="transmembrane region" description="Helical" evidence="6">
    <location>
        <begin position="54"/>
        <end position="76"/>
    </location>
</feature>
<proteinExistence type="predicted"/>
<dbReference type="Proteomes" id="UP000198304">
    <property type="component" value="Unassembled WGS sequence"/>
</dbReference>
<sequence length="357" mass="39189">MSNKKIETQFEIIRTFVAILMAMTLALLIILLVSKQPVDALTSFLTGPFSSIRRFGNVIEMTIPFVFSGLAVCVMFQAKQFNMIGEGAFYVGGVAASFIAVKFLLPAGIHPFAAILFGGVVGGLVGLLPGFLKVKWNANELVSSLMLNYVCLYLGLYMMKSTIRDPNAGMIGSYVFPETAMLKKILAGTRIHSGLFIAILFIALTYLFMYRTKWGYALRMTGLNESFAKYSGINTKRVIIYSQVIGGLIAGIGGATEILGMYQRFQWSALPGYGFDGIIIAILARNNPIFVPIAAFFLAYLRVGADIMARMTDVPSEVISAIQAIIIVLIAAKRFLAKWQHKRIIKNSQEKLAVKEG</sequence>
<feature type="transmembrane region" description="Helical" evidence="6">
    <location>
        <begin position="318"/>
        <end position="336"/>
    </location>
</feature>
<feature type="transmembrane region" description="Helical" evidence="6">
    <location>
        <begin position="238"/>
        <end position="259"/>
    </location>
</feature>
<evidence type="ECO:0000256" key="4">
    <source>
        <dbReference type="ARBA" id="ARBA00022989"/>
    </source>
</evidence>
<keyword evidence="8" id="KW-1185">Reference proteome</keyword>
<dbReference type="EMBL" id="FZOJ01000012">
    <property type="protein sequence ID" value="SNS54188.1"/>
    <property type="molecule type" value="Genomic_DNA"/>
</dbReference>
<evidence type="ECO:0000256" key="3">
    <source>
        <dbReference type="ARBA" id="ARBA00022692"/>
    </source>
</evidence>
<evidence type="ECO:0000256" key="1">
    <source>
        <dbReference type="ARBA" id="ARBA00004651"/>
    </source>
</evidence>
<gene>
    <name evidence="7" type="ORF">SAMN05446037_1012108</name>
</gene>
<dbReference type="InterPro" id="IPR001851">
    <property type="entry name" value="ABC_transp_permease"/>
</dbReference>
<name>A0A239FCH5_9FIRM</name>
<accession>A0A239FCH5</accession>
<keyword evidence="7" id="KW-0762">Sugar transport</keyword>
<dbReference type="GO" id="GO:0005886">
    <property type="term" value="C:plasma membrane"/>
    <property type="evidence" value="ECO:0007669"/>
    <property type="project" value="UniProtKB-SubCell"/>
</dbReference>
<keyword evidence="3 6" id="KW-0812">Transmembrane</keyword>
<keyword evidence="4 6" id="KW-1133">Transmembrane helix</keyword>
<keyword evidence="5 6" id="KW-0472">Membrane</keyword>
<comment type="subcellular location">
    <subcellularLocation>
        <location evidence="1">Cell membrane</location>
        <topology evidence="1">Multi-pass membrane protein</topology>
    </subcellularLocation>
</comment>
<feature type="transmembrane region" description="Helical" evidence="6">
    <location>
        <begin position="290"/>
        <end position="312"/>
    </location>
</feature>
<dbReference type="GO" id="GO:0022857">
    <property type="term" value="F:transmembrane transporter activity"/>
    <property type="evidence" value="ECO:0007669"/>
    <property type="project" value="InterPro"/>
</dbReference>
<dbReference type="PANTHER" id="PTHR47089">
    <property type="entry name" value="ABC TRANSPORTER, PERMEASE PROTEIN"/>
    <property type="match status" value="1"/>
</dbReference>
<dbReference type="Pfam" id="PF02653">
    <property type="entry name" value="BPD_transp_2"/>
    <property type="match status" value="1"/>
</dbReference>
<feature type="transmembrane region" description="Helical" evidence="6">
    <location>
        <begin position="111"/>
        <end position="132"/>
    </location>
</feature>
<evidence type="ECO:0000256" key="5">
    <source>
        <dbReference type="ARBA" id="ARBA00023136"/>
    </source>
</evidence>